<protein>
    <submittedName>
        <fullName evidence="7">Death-associated protein kinase dapk-1</fullName>
    </submittedName>
</protein>
<evidence type="ECO:0000256" key="2">
    <source>
        <dbReference type="ARBA" id="ARBA00022737"/>
    </source>
</evidence>
<feature type="repeat" description="ANK" evidence="4">
    <location>
        <begin position="279"/>
        <end position="311"/>
    </location>
</feature>
<evidence type="ECO:0000256" key="4">
    <source>
        <dbReference type="PROSITE-ProRule" id="PRU00023"/>
    </source>
</evidence>
<evidence type="ECO:0000256" key="1">
    <source>
        <dbReference type="ARBA" id="ARBA00001946"/>
    </source>
</evidence>
<dbReference type="SUPFAM" id="SSF48403">
    <property type="entry name" value="Ankyrin repeat"/>
    <property type="match status" value="1"/>
</dbReference>
<feature type="repeat" description="ANK" evidence="4">
    <location>
        <begin position="114"/>
        <end position="146"/>
    </location>
</feature>
<dbReference type="Pfam" id="PF12796">
    <property type="entry name" value="Ank_2"/>
    <property type="match status" value="2"/>
</dbReference>
<organism evidence="7 8">
    <name type="scientific">Geodia barretti</name>
    <name type="common">Barrett's horny sponge</name>
    <dbReference type="NCBI Taxonomy" id="519541"/>
    <lineage>
        <taxon>Eukaryota</taxon>
        <taxon>Metazoa</taxon>
        <taxon>Porifera</taxon>
        <taxon>Demospongiae</taxon>
        <taxon>Heteroscleromorpha</taxon>
        <taxon>Tetractinellida</taxon>
        <taxon>Astrophorina</taxon>
        <taxon>Geodiidae</taxon>
        <taxon>Geodia</taxon>
    </lineage>
</organism>
<gene>
    <name evidence="7" type="ORF">GBAR_LOCUS17308</name>
</gene>
<comment type="cofactor">
    <cofactor evidence="1">
        <name>Mg(2+)</name>
        <dbReference type="ChEBI" id="CHEBI:18420"/>
    </cofactor>
</comment>
<dbReference type="PANTHER" id="PTHR12449:SF18">
    <property type="entry name" value="DEATH DOMAIN-CONTAINING PROTEIN"/>
    <property type="match status" value="1"/>
</dbReference>
<feature type="repeat" description="ANK" evidence="4">
    <location>
        <begin position="48"/>
        <end position="80"/>
    </location>
</feature>
<reference evidence="7" key="1">
    <citation type="submission" date="2023-03" db="EMBL/GenBank/DDBJ databases">
        <authorList>
            <person name="Steffen K."/>
            <person name="Cardenas P."/>
        </authorList>
    </citation>
    <scope>NUCLEOTIDE SEQUENCE</scope>
</reference>
<keyword evidence="2" id="KW-0677">Repeat</keyword>
<dbReference type="Gene3D" id="3.40.50.300">
    <property type="entry name" value="P-loop containing nucleotide triphosphate hydrolases"/>
    <property type="match status" value="1"/>
</dbReference>
<dbReference type="InterPro" id="IPR000488">
    <property type="entry name" value="Death_dom"/>
</dbReference>
<keyword evidence="3" id="KW-0547">Nucleotide-binding</keyword>
<evidence type="ECO:0000313" key="7">
    <source>
        <dbReference type="EMBL" id="CAI8030545.1"/>
    </source>
</evidence>
<dbReference type="InterPro" id="IPR027417">
    <property type="entry name" value="P-loop_NTPase"/>
</dbReference>
<dbReference type="SMART" id="SM00248">
    <property type="entry name" value="ANK"/>
    <property type="match status" value="8"/>
</dbReference>
<feature type="repeat" description="ANK" evidence="4">
    <location>
        <begin position="81"/>
        <end position="113"/>
    </location>
</feature>
<keyword evidence="7" id="KW-0418">Kinase</keyword>
<dbReference type="InterPro" id="IPR057263">
    <property type="entry name" value="COR-B"/>
</dbReference>
<dbReference type="InterPro" id="IPR036770">
    <property type="entry name" value="Ankyrin_rpt-contain_sf"/>
</dbReference>
<dbReference type="PROSITE" id="PS51424">
    <property type="entry name" value="ROC"/>
    <property type="match status" value="1"/>
</dbReference>
<dbReference type="SMART" id="SM00005">
    <property type="entry name" value="DEATH"/>
    <property type="match status" value="1"/>
</dbReference>
<dbReference type="AlphaFoldDB" id="A0AA35SI51"/>
<feature type="domain" description="Roc" evidence="6">
    <location>
        <begin position="350"/>
        <end position="578"/>
    </location>
</feature>
<dbReference type="PRINTS" id="PR01415">
    <property type="entry name" value="ANKYRIN"/>
</dbReference>
<dbReference type="SUPFAM" id="SSF47986">
    <property type="entry name" value="DEATH domain"/>
    <property type="match status" value="1"/>
</dbReference>
<feature type="domain" description="Death" evidence="5">
    <location>
        <begin position="946"/>
        <end position="1013"/>
    </location>
</feature>
<dbReference type="InterPro" id="IPR020859">
    <property type="entry name" value="ROC"/>
</dbReference>
<keyword evidence="4" id="KW-0040">ANK repeat</keyword>
<feature type="repeat" description="ANK" evidence="4">
    <location>
        <begin position="246"/>
        <end position="278"/>
    </location>
</feature>
<keyword evidence="7" id="KW-0808">Transferase</keyword>
<feature type="repeat" description="ANK" evidence="4">
    <location>
        <begin position="180"/>
        <end position="212"/>
    </location>
</feature>
<dbReference type="InterPro" id="IPR011029">
    <property type="entry name" value="DEATH-like_dom_sf"/>
</dbReference>
<dbReference type="GO" id="GO:0000166">
    <property type="term" value="F:nucleotide binding"/>
    <property type="evidence" value="ECO:0007669"/>
    <property type="project" value="UniProtKB-KW"/>
</dbReference>
<dbReference type="Gene3D" id="1.10.533.10">
    <property type="entry name" value="Death Domain, Fas"/>
    <property type="match status" value="1"/>
</dbReference>
<feature type="repeat" description="ANK" evidence="4">
    <location>
        <begin position="213"/>
        <end position="245"/>
    </location>
</feature>
<comment type="caution">
    <text evidence="7">The sequence shown here is derived from an EMBL/GenBank/DDBJ whole genome shotgun (WGS) entry which is preliminary data.</text>
</comment>
<evidence type="ECO:0000256" key="3">
    <source>
        <dbReference type="ARBA" id="ARBA00022741"/>
    </source>
</evidence>
<evidence type="ECO:0000259" key="6">
    <source>
        <dbReference type="PROSITE" id="PS51424"/>
    </source>
</evidence>
<dbReference type="InterPro" id="IPR002110">
    <property type="entry name" value="Ankyrin_rpt"/>
</dbReference>
<evidence type="ECO:0000259" key="5">
    <source>
        <dbReference type="PROSITE" id="PS50017"/>
    </source>
</evidence>
<dbReference type="PANTHER" id="PTHR12449">
    <property type="entry name" value="DEATH DOMAIN-CONTAINING PROTEIN"/>
    <property type="match status" value="1"/>
</dbReference>
<dbReference type="Pfam" id="PF00531">
    <property type="entry name" value="Death"/>
    <property type="match status" value="1"/>
</dbReference>
<dbReference type="Pfam" id="PF00023">
    <property type="entry name" value="Ank"/>
    <property type="match status" value="2"/>
</dbReference>
<dbReference type="Gene3D" id="1.25.40.20">
    <property type="entry name" value="Ankyrin repeat-containing domain"/>
    <property type="match status" value="3"/>
</dbReference>
<dbReference type="GO" id="GO:0007165">
    <property type="term" value="P:signal transduction"/>
    <property type="evidence" value="ECO:0007669"/>
    <property type="project" value="InterPro"/>
</dbReference>
<evidence type="ECO:0000313" key="8">
    <source>
        <dbReference type="Proteomes" id="UP001174909"/>
    </source>
</evidence>
<dbReference type="Proteomes" id="UP001174909">
    <property type="component" value="Unassembled WGS sequence"/>
</dbReference>
<keyword evidence="8" id="KW-1185">Reference proteome</keyword>
<sequence length="1037" mass="113967">MAVDSGEKDKESLSLTQQLLAAVDEGDLAKVRRLAQTPQISIVGTNKHGESSLHIAAGYGRLSIVKLLLKYGAAIDLQDKQGDSPLYWAARHGHLNVVQFLYEQGATLDLQDKSGETALHVSARYGHPEVLAFLCHSGATLNIQDKDGDTPLLCGCWHGYRRVVECLARAGCLLQLANHEGETALHVAAVRGNHGIVQFLVENGVNLNATDNNGSSALHLATRRNNLDIVQYLSQKGVNVNLQDCNGDTAMHDACRQGQLSLFHTLYAANSDLNVANTNGATPLHLAAKYGHSELVRCLCSAGCDLEAVTEHGFTADEVAANSGHDTARNSHPPPQTDLREYYVTELVQSQCPLDRAKLLVCGGPGVGKTELINSLKCNVLRSLFRRRSNSNFQQMILRRTHGMSVQQATVPNVGLFSIWDFSGLKEFYVAHENFLGGSNGVFLLMCSLRDSVGKQLAQMRFWLAMIKARTRPGEIATRPVARRPFVVLVGSFADQENPMQGRGSLNDDDEDDVFAVPHPPSAGCPLDNGRSVLEKLSQEFGDSFDFSNTVFAVDCRLSQSAEMRSLRSLLKSLHTNIIKEQPLVPKLVYTLCQSLPGWRREHADLPALSWTNFHAKTRDLVNPLVSEGEMKTVASALHDMGEIVFINEGLLTNLVILDPAWLGRDILGPALTPDKSLRPHLNDKSVTGRVTLSDMQSLYGELDSVSVARIFQHFELCSCSEETTYEFPCLMRMEPLYGLWVKDPNFSIYAGLYLECCDTTDIFSPGLFPRLQVLARKGFGDDVSERELTLWTDGLKCSQGDAEALVEMKEPNKRISIAVRGGKTAGHECRSMLQQFYKLVLDTVQAYNPGARTTVSLLSPRHLGEHVKNPVTYSAVQIFDAEREGEKLRDEEHGAPEESVLDVVCCGCEDLLITARSAPYTLWRDVSQQSRAQVCRMLDPDHPFGRDWCLLALQLGLTEEVATIDQSNDGRSSTDKLLSTWDRLENGTIVNIVDGLRGIGRGDVASVVINGISPFSNPDSSVVINLPCVTLTSYVC</sequence>
<accession>A0AA35SI51</accession>
<dbReference type="GO" id="GO:0016301">
    <property type="term" value="F:kinase activity"/>
    <property type="evidence" value="ECO:0007669"/>
    <property type="project" value="UniProtKB-KW"/>
</dbReference>
<name>A0AA35SI51_GEOBA</name>
<dbReference type="PROSITE" id="PS50297">
    <property type="entry name" value="ANK_REP_REGION"/>
    <property type="match status" value="7"/>
</dbReference>
<dbReference type="Pfam" id="PF25497">
    <property type="entry name" value="COR-B"/>
    <property type="match status" value="1"/>
</dbReference>
<dbReference type="PROSITE" id="PS50088">
    <property type="entry name" value="ANK_REPEAT"/>
    <property type="match status" value="7"/>
</dbReference>
<dbReference type="InterPro" id="IPR039788">
    <property type="entry name" value="NOL4/NOL4L"/>
</dbReference>
<dbReference type="Pfam" id="PF08477">
    <property type="entry name" value="Roc"/>
    <property type="match status" value="1"/>
</dbReference>
<proteinExistence type="predicted"/>
<dbReference type="EMBL" id="CASHTH010002486">
    <property type="protein sequence ID" value="CAI8030545.1"/>
    <property type="molecule type" value="Genomic_DNA"/>
</dbReference>
<dbReference type="PROSITE" id="PS50017">
    <property type="entry name" value="DEATH_DOMAIN"/>
    <property type="match status" value="1"/>
</dbReference>
<dbReference type="SUPFAM" id="SSF52540">
    <property type="entry name" value="P-loop containing nucleoside triphosphate hydrolases"/>
    <property type="match status" value="1"/>
</dbReference>